<protein>
    <submittedName>
        <fullName evidence="2">Uncharacterized protein</fullName>
    </submittedName>
</protein>
<proteinExistence type="predicted"/>
<feature type="compositionally biased region" description="Polar residues" evidence="1">
    <location>
        <begin position="72"/>
        <end position="81"/>
    </location>
</feature>
<sequence>MQVLSSQRNNNKGDEASGGSSSGAEYAGEDRLSSETAEPGPESPQDEHPALRGIQPGTPSSTETTASATPANGSQLSPTNGIGNGPATGGAVVGVGGRKRPLLAGGLRTSMTPTKRTVMSLLARARAAQAKQLPSTFQRGTPEMKSPPQFFSFKKKIHTESKKIGDYIIKSRSESFCASPEIEDRDEIEVGEWATHKKTHFYFSKKKKLFHSLGLVYKSMKGMMTNSIDRDQWLNRSGIEGFGPKFDDPTVAEVGHYQSLPLRSVTLIIIRFLSTSKFPPARALLSLRSRRNPFGILFTIFKQDKRCITAIAGRCFVLERSVHACHMFDSWRFDHQDLRHAVPTPGKPESGGARRQVEGQEREGQSESDAATQGHGKVLEGDGDEVQAGN</sequence>
<organism evidence="2 3">
    <name type="scientific">Tenebrio molitor</name>
    <name type="common">Yellow mealworm beetle</name>
    <dbReference type="NCBI Taxonomy" id="7067"/>
    <lineage>
        <taxon>Eukaryota</taxon>
        <taxon>Metazoa</taxon>
        <taxon>Ecdysozoa</taxon>
        <taxon>Arthropoda</taxon>
        <taxon>Hexapoda</taxon>
        <taxon>Insecta</taxon>
        <taxon>Pterygota</taxon>
        <taxon>Neoptera</taxon>
        <taxon>Endopterygota</taxon>
        <taxon>Coleoptera</taxon>
        <taxon>Polyphaga</taxon>
        <taxon>Cucujiformia</taxon>
        <taxon>Tenebrionidae</taxon>
        <taxon>Tenebrio</taxon>
    </lineage>
</organism>
<reference evidence="2" key="1">
    <citation type="journal article" date="2020" name="J Insects Food Feed">
        <title>The yellow mealworm (Tenebrio molitor) genome: a resource for the emerging insects as food and feed industry.</title>
        <authorList>
            <person name="Eriksson T."/>
            <person name="Andere A."/>
            <person name="Kelstrup H."/>
            <person name="Emery V."/>
            <person name="Picard C."/>
        </authorList>
    </citation>
    <scope>NUCLEOTIDE SEQUENCE</scope>
    <source>
        <strain evidence="2">Stoneville</strain>
        <tissue evidence="2">Whole head</tissue>
    </source>
</reference>
<feature type="compositionally biased region" description="Polar residues" evidence="1">
    <location>
        <begin position="1"/>
        <end position="10"/>
    </location>
</feature>
<reference evidence="2" key="2">
    <citation type="submission" date="2021-08" db="EMBL/GenBank/DDBJ databases">
        <authorList>
            <person name="Eriksson T."/>
        </authorList>
    </citation>
    <scope>NUCLEOTIDE SEQUENCE</scope>
    <source>
        <strain evidence="2">Stoneville</strain>
        <tissue evidence="2">Whole head</tissue>
    </source>
</reference>
<gene>
    <name evidence="2" type="ORF">GEV33_009500</name>
</gene>
<feature type="region of interest" description="Disordered" evidence="1">
    <location>
        <begin position="339"/>
        <end position="390"/>
    </location>
</feature>
<accession>A0A8J6LH85</accession>
<evidence type="ECO:0000256" key="1">
    <source>
        <dbReference type="SAM" id="MobiDB-lite"/>
    </source>
</evidence>
<feature type="compositionally biased region" description="Acidic residues" evidence="1">
    <location>
        <begin position="381"/>
        <end position="390"/>
    </location>
</feature>
<dbReference type="Proteomes" id="UP000719412">
    <property type="component" value="Unassembled WGS sequence"/>
</dbReference>
<feature type="compositionally biased region" description="Low complexity" evidence="1">
    <location>
        <begin position="56"/>
        <end position="71"/>
    </location>
</feature>
<evidence type="ECO:0000313" key="2">
    <source>
        <dbReference type="EMBL" id="KAH0813291.1"/>
    </source>
</evidence>
<evidence type="ECO:0000313" key="3">
    <source>
        <dbReference type="Proteomes" id="UP000719412"/>
    </source>
</evidence>
<dbReference type="EMBL" id="JABDTM020025422">
    <property type="protein sequence ID" value="KAH0813291.1"/>
    <property type="molecule type" value="Genomic_DNA"/>
</dbReference>
<keyword evidence="3" id="KW-1185">Reference proteome</keyword>
<name>A0A8J6LH85_TENMO</name>
<feature type="compositionally biased region" description="Basic and acidic residues" evidence="1">
    <location>
        <begin position="355"/>
        <end position="365"/>
    </location>
</feature>
<feature type="compositionally biased region" description="Gly residues" evidence="1">
    <location>
        <begin position="82"/>
        <end position="94"/>
    </location>
</feature>
<feature type="region of interest" description="Disordered" evidence="1">
    <location>
        <begin position="1"/>
        <end position="94"/>
    </location>
</feature>
<feature type="compositionally biased region" description="Low complexity" evidence="1">
    <location>
        <begin position="17"/>
        <end position="26"/>
    </location>
</feature>
<comment type="caution">
    <text evidence="2">The sequence shown here is derived from an EMBL/GenBank/DDBJ whole genome shotgun (WGS) entry which is preliminary data.</text>
</comment>
<dbReference type="AlphaFoldDB" id="A0A8J6LH85"/>